<evidence type="ECO:0000313" key="5">
    <source>
        <dbReference type="EMBL" id="VAW73877.1"/>
    </source>
</evidence>
<dbReference type="GO" id="GO:0050660">
    <property type="term" value="F:flavin adenine dinucleotide binding"/>
    <property type="evidence" value="ECO:0007669"/>
    <property type="project" value="InterPro"/>
</dbReference>
<keyword evidence="2" id="KW-0784">Thiamine biosynthesis</keyword>
<comment type="pathway">
    <text evidence="1">Cofactor biosynthesis; thiamine diphosphate biosynthesis.</text>
</comment>
<dbReference type="GO" id="GO:0009229">
    <property type="term" value="P:thiamine diphosphate biosynthetic process"/>
    <property type="evidence" value="ECO:0007669"/>
    <property type="project" value="UniProtKB-UniPathway"/>
</dbReference>
<name>A0A3B0YE30_9ZZZZ</name>
<gene>
    <name evidence="5" type="ORF">MNBD_GAMMA12-3727</name>
</gene>
<dbReference type="EC" id="1.4.3.19" evidence="5"/>
<dbReference type="GO" id="GO:0009228">
    <property type="term" value="P:thiamine biosynthetic process"/>
    <property type="evidence" value="ECO:0007669"/>
    <property type="project" value="UniProtKB-KW"/>
</dbReference>
<dbReference type="InterPro" id="IPR036188">
    <property type="entry name" value="FAD/NAD-bd_sf"/>
</dbReference>
<dbReference type="Gene3D" id="3.30.9.10">
    <property type="entry name" value="D-Amino Acid Oxidase, subunit A, domain 2"/>
    <property type="match status" value="1"/>
</dbReference>
<dbReference type="EMBL" id="UOFL01000049">
    <property type="protein sequence ID" value="VAW73877.1"/>
    <property type="molecule type" value="Genomic_DNA"/>
</dbReference>
<protein>
    <submittedName>
        <fullName evidence="5">Glycine oxidase ThiO</fullName>
        <ecNumber evidence="5">1.4.3.19</ecNumber>
    </submittedName>
</protein>
<dbReference type="Pfam" id="PF01266">
    <property type="entry name" value="DAO"/>
    <property type="match status" value="1"/>
</dbReference>
<dbReference type="PANTHER" id="PTHR13847">
    <property type="entry name" value="SARCOSINE DEHYDROGENASE-RELATED"/>
    <property type="match status" value="1"/>
</dbReference>
<organism evidence="5">
    <name type="scientific">hydrothermal vent metagenome</name>
    <dbReference type="NCBI Taxonomy" id="652676"/>
    <lineage>
        <taxon>unclassified sequences</taxon>
        <taxon>metagenomes</taxon>
        <taxon>ecological metagenomes</taxon>
    </lineage>
</organism>
<dbReference type="SUPFAM" id="SSF51905">
    <property type="entry name" value="FAD/NAD(P)-binding domain"/>
    <property type="match status" value="1"/>
</dbReference>
<dbReference type="Gene3D" id="3.50.50.60">
    <property type="entry name" value="FAD/NAD(P)-binding domain"/>
    <property type="match status" value="1"/>
</dbReference>
<evidence type="ECO:0000256" key="2">
    <source>
        <dbReference type="ARBA" id="ARBA00022977"/>
    </source>
</evidence>
<dbReference type="UniPathway" id="UPA00060"/>
<evidence type="ECO:0000256" key="1">
    <source>
        <dbReference type="ARBA" id="ARBA00004948"/>
    </source>
</evidence>
<keyword evidence="3 5" id="KW-0560">Oxidoreductase</keyword>
<accession>A0A3B0YE30</accession>
<dbReference type="AlphaFoldDB" id="A0A3B0YE30"/>
<sequence>MTNYVICGAGLVGMLTARELAKAGMDVTIIDRQRCGQESSWAGGGILSPLFPWLFPEAVTRLAQWGQTHYRQLALDLLDETGIDSEWKKNGLLVIAHPNHNQIVDWADRYHYETNLLESDDLHSREPYLAQEFQKAVLFPQIAQIRNPRLGKAMRASLIKSGVTLLENTEIQGIKTHNGVVTAVMANGSMVSASHVIVAGGAWSTKLLQPFNCDLKVEPVRGQMLSFKTEPGMIRHVVLGRDHYLIPRLDGLVLAGSTLEYTGFEKTPTKEAFDKLYQRALNIVPELSRYPIQAQWSGLRPGNTREGVPYICQVNQIEGLYVNTGHFRNGVVLGYASATLMVDILLGRKPILDPSPFDCCV</sequence>
<proteinExistence type="predicted"/>
<feature type="domain" description="FAD dependent oxidoreductase" evidence="4">
    <location>
        <begin position="4"/>
        <end position="343"/>
    </location>
</feature>
<dbReference type="NCBIfam" id="TIGR02352">
    <property type="entry name" value="thiamin_ThiO"/>
    <property type="match status" value="1"/>
</dbReference>
<dbReference type="PANTHER" id="PTHR13847:SF289">
    <property type="entry name" value="GLYCINE OXIDASE"/>
    <property type="match status" value="1"/>
</dbReference>
<dbReference type="SUPFAM" id="SSF54373">
    <property type="entry name" value="FAD-linked reductases, C-terminal domain"/>
    <property type="match status" value="1"/>
</dbReference>
<dbReference type="GO" id="GO:0005737">
    <property type="term" value="C:cytoplasm"/>
    <property type="evidence" value="ECO:0007669"/>
    <property type="project" value="TreeGrafter"/>
</dbReference>
<reference evidence="5" key="1">
    <citation type="submission" date="2018-06" db="EMBL/GenBank/DDBJ databases">
        <authorList>
            <person name="Zhirakovskaya E."/>
        </authorList>
    </citation>
    <scope>NUCLEOTIDE SEQUENCE</scope>
</reference>
<evidence type="ECO:0000259" key="4">
    <source>
        <dbReference type="Pfam" id="PF01266"/>
    </source>
</evidence>
<evidence type="ECO:0000256" key="3">
    <source>
        <dbReference type="ARBA" id="ARBA00023002"/>
    </source>
</evidence>
<dbReference type="GO" id="GO:0043799">
    <property type="term" value="F:glycine oxidase activity"/>
    <property type="evidence" value="ECO:0007669"/>
    <property type="project" value="UniProtKB-EC"/>
</dbReference>
<dbReference type="InterPro" id="IPR006076">
    <property type="entry name" value="FAD-dep_OxRdtase"/>
</dbReference>
<dbReference type="InterPro" id="IPR012727">
    <property type="entry name" value="Gly_oxidase_ThiO"/>
</dbReference>